<dbReference type="Pfam" id="PF19334">
    <property type="entry name" value="DUF5920"/>
    <property type="match status" value="1"/>
</dbReference>
<dbReference type="SUPFAM" id="SSF50978">
    <property type="entry name" value="WD40 repeat-like"/>
    <property type="match status" value="3"/>
</dbReference>
<dbReference type="GO" id="GO:0000722">
    <property type="term" value="P:telomere maintenance via recombination"/>
    <property type="evidence" value="ECO:0007669"/>
    <property type="project" value="TreeGrafter"/>
</dbReference>
<evidence type="ECO:0000256" key="2">
    <source>
        <dbReference type="ARBA" id="ARBA00022737"/>
    </source>
</evidence>
<dbReference type="InterPro" id="IPR001680">
    <property type="entry name" value="WD40_rpt"/>
</dbReference>
<dbReference type="Pfam" id="PF00400">
    <property type="entry name" value="WD40"/>
    <property type="match status" value="9"/>
</dbReference>
<dbReference type="InterPro" id="IPR036465">
    <property type="entry name" value="vWFA_dom_sf"/>
</dbReference>
<evidence type="ECO:0000256" key="4">
    <source>
        <dbReference type="SAM" id="MobiDB-lite"/>
    </source>
</evidence>
<feature type="region of interest" description="Disordered" evidence="4">
    <location>
        <begin position="2336"/>
        <end position="2357"/>
    </location>
</feature>
<dbReference type="Pfam" id="PF25047">
    <property type="entry name" value="Beta-prop_TEP1_2nd"/>
    <property type="match status" value="1"/>
</dbReference>
<dbReference type="InterPro" id="IPR052652">
    <property type="entry name" value="Telomerase_Complex_Comp"/>
</dbReference>
<feature type="region of interest" description="Disordered" evidence="4">
    <location>
        <begin position="84"/>
        <end position="115"/>
    </location>
</feature>
<dbReference type="InterPro" id="IPR056828">
    <property type="entry name" value="Beta-prop_TEP1_C"/>
</dbReference>
<dbReference type="InterPro" id="IPR056829">
    <property type="entry name" value="Beta-prop_TEP1_2nd"/>
</dbReference>
<dbReference type="InterPro" id="IPR025139">
    <property type="entry name" value="DUF4062"/>
</dbReference>
<dbReference type="SMART" id="SM00320">
    <property type="entry name" value="WD40"/>
    <property type="match status" value="17"/>
</dbReference>
<organism evidence="6 7">
    <name type="scientific">Elysia crispata</name>
    <name type="common">lettuce slug</name>
    <dbReference type="NCBI Taxonomy" id="231223"/>
    <lineage>
        <taxon>Eukaryota</taxon>
        <taxon>Metazoa</taxon>
        <taxon>Spiralia</taxon>
        <taxon>Lophotrochozoa</taxon>
        <taxon>Mollusca</taxon>
        <taxon>Gastropoda</taxon>
        <taxon>Heterobranchia</taxon>
        <taxon>Euthyneura</taxon>
        <taxon>Panpulmonata</taxon>
        <taxon>Sacoglossa</taxon>
        <taxon>Placobranchoidea</taxon>
        <taxon>Plakobranchidae</taxon>
        <taxon>Elysia</taxon>
    </lineage>
</organism>
<evidence type="ECO:0000256" key="1">
    <source>
        <dbReference type="ARBA" id="ARBA00022574"/>
    </source>
</evidence>
<dbReference type="InterPro" id="IPR015943">
    <property type="entry name" value="WD40/YVTN_repeat-like_dom_sf"/>
</dbReference>
<feature type="repeat" description="WD" evidence="3">
    <location>
        <begin position="1920"/>
        <end position="1952"/>
    </location>
</feature>
<evidence type="ECO:0000313" key="7">
    <source>
        <dbReference type="Proteomes" id="UP001283361"/>
    </source>
</evidence>
<proteinExistence type="predicted"/>
<dbReference type="PROSITE" id="PS00678">
    <property type="entry name" value="WD_REPEATS_1"/>
    <property type="match status" value="1"/>
</dbReference>
<dbReference type="InterPro" id="IPR045804">
    <property type="entry name" value="DUF5920"/>
</dbReference>
<name>A0AAE0XNQ1_9GAST</name>
<dbReference type="Pfam" id="PF25048">
    <property type="entry name" value="Beta-prop_TEP1_C"/>
    <property type="match status" value="1"/>
</dbReference>
<feature type="region of interest" description="Disordered" evidence="4">
    <location>
        <begin position="406"/>
        <end position="428"/>
    </location>
</feature>
<dbReference type="GO" id="GO:0005697">
    <property type="term" value="C:telomerase holoenzyme complex"/>
    <property type="evidence" value="ECO:0007669"/>
    <property type="project" value="TreeGrafter"/>
</dbReference>
<evidence type="ECO:0000259" key="5">
    <source>
        <dbReference type="PROSITE" id="PS50988"/>
    </source>
</evidence>
<accession>A0AAE0XNQ1</accession>
<feature type="repeat" description="WD" evidence="3">
    <location>
        <begin position="2143"/>
        <end position="2184"/>
    </location>
</feature>
<dbReference type="Gene3D" id="3.40.50.410">
    <property type="entry name" value="von Willebrand factor, type A domain"/>
    <property type="match status" value="1"/>
</dbReference>
<dbReference type="Gene3D" id="3.40.50.300">
    <property type="entry name" value="P-loop containing nucleotide triphosphate hydrolases"/>
    <property type="match status" value="1"/>
</dbReference>
<dbReference type="Gene3D" id="2.130.10.10">
    <property type="entry name" value="YVTN repeat-like/Quinoprotein amine dehydrogenase"/>
    <property type="match status" value="6"/>
</dbReference>
<dbReference type="Gene3D" id="1.25.40.370">
    <property type="match status" value="1"/>
</dbReference>
<dbReference type="Proteomes" id="UP001283361">
    <property type="component" value="Unassembled WGS sequence"/>
</dbReference>
<dbReference type="InterPro" id="IPR027417">
    <property type="entry name" value="P-loop_NTPase"/>
</dbReference>
<dbReference type="PROSITE" id="PS50082">
    <property type="entry name" value="WD_REPEATS_2"/>
    <property type="match status" value="9"/>
</dbReference>
<dbReference type="GO" id="GO:0003720">
    <property type="term" value="F:telomerase activity"/>
    <property type="evidence" value="ECO:0007669"/>
    <property type="project" value="TreeGrafter"/>
</dbReference>
<evidence type="ECO:0000256" key="3">
    <source>
        <dbReference type="PROSITE-ProRule" id="PRU00221"/>
    </source>
</evidence>
<feature type="repeat" description="WD" evidence="3">
    <location>
        <begin position="2614"/>
        <end position="2646"/>
    </location>
</feature>
<feature type="domain" description="TROVE" evidence="5">
    <location>
        <begin position="221"/>
        <end position="706"/>
    </location>
</feature>
<feature type="repeat" description="WD" evidence="3">
    <location>
        <begin position="1753"/>
        <end position="1793"/>
    </location>
</feature>
<dbReference type="InterPro" id="IPR037214">
    <property type="entry name" value="TROVE_dom_sf"/>
</dbReference>
<dbReference type="CDD" id="cd00200">
    <property type="entry name" value="WD40"/>
    <property type="match status" value="3"/>
</dbReference>
<dbReference type="Pfam" id="PF05731">
    <property type="entry name" value="TROVE"/>
    <property type="match status" value="1"/>
</dbReference>
<dbReference type="GO" id="GO:0070034">
    <property type="term" value="F:telomerase RNA binding"/>
    <property type="evidence" value="ECO:0007669"/>
    <property type="project" value="TreeGrafter"/>
</dbReference>
<feature type="repeat" description="WD" evidence="3">
    <location>
        <begin position="2094"/>
        <end position="2129"/>
    </location>
</feature>
<dbReference type="InterPro" id="IPR041452">
    <property type="entry name" value="APAF1_C"/>
</dbReference>
<dbReference type="InterPro" id="IPR036322">
    <property type="entry name" value="WD40_repeat_dom_sf"/>
</dbReference>
<dbReference type="Pfam" id="PF17908">
    <property type="entry name" value="APAF1_C"/>
    <property type="match status" value="1"/>
</dbReference>
<dbReference type="SUPFAM" id="SSF140864">
    <property type="entry name" value="TROVE domain-like"/>
    <property type="match status" value="1"/>
</dbReference>
<feature type="region of interest" description="Disordered" evidence="4">
    <location>
        <begin position="609"/>
        <end position="652"/>
    </location>
</feature>
<dbReference type="PANTHER" id="PTHR44791">
    <property type="entry name" value="TELOMERASE PROTEIN COMPONENT 1 TEP1"/>
    <property type="match status" value="1"/>
</dbReference>
<gene>
    <name evidence="6" type="ORF">RRG08_041619</name>
</gene>
<protein>
    <recommendedName>
        <fullName evidence="5">TROVE domain-containing protein</fullName>
    </recommendedName>
</protein>
<dbReference type="InterPro" id="IPR019775">
    <property type="entry name" value="WD40_repeat_CS"/>
</dbReference>
<dbReference type="PROSITE" id="PS50988">
    <property type="entry name" value="TROVE"/>
    <property type="match status" value="1"/>
</dbReference>
<evidence type="ECO:0000313" key="6">
    <source>
        <dbReference type="EMBL" id="KAK3699056.1"/>
    </source>
</evidence>
<dbReference type="EMBL" id="JAWDGP010007955">
    <property type="protein sequence ID" value="KAK3699056.1"/>
    <property type="molecule type" value="Genomic_DNA"/>
</dbReference>
<sequence length="2697" mass="299450">MSNKADISLKNTLLDQWSKSKGSNQASLGHLSLTSSLLSQESAKPKTSTFLANLSLKTNVNLSLVPSSLSSLSSQGSGLLQQSNLRNPFLSNSGSKKDAAASSTPGKTSLSSTLSRLTLKHDTSSKKISGCVEKNNISLTIDAPKTVSSSSSALSRKRGLKSGDVTLKKKIVERKNSEATALIVKRHTIKPPDYSIKSGREQEFEYLNQSKFAVSQFEVDLKTSVGKSLTDIAALKRGFINCVSGSLIAQPNLSSKEDPTRYQLLHHVGIVQHYDPEFVLKVALYSRKELGIRTTSNFLLALAANFDSTRQYLKKYFCASIALPSDWIEVAQVFQTLDDNNLKLGSLPAALRKAMIMKFSDFDEYQLAKYNKASSGKKKKAKEKKVKADKKAKAVIGVKGGATRGRKFFDSDSSDSEDEDSSKKEMPLRQLSGISFDEKVSEETLRNQHFTIKQLIRKLHIKEPVEFVMSIIGKKYPLTLEEFYQKRLPGTFDETKAGKRMKLAVPETWETQVSLKGNNAKTWEDLIDHKKLPFMAMLRNLRNLIKAGISMKHHNSVLRRLTDQRSVVNSKQFPFRFFSAYVALNELEESYEENQRSIVEAAMAKEQNGSGFVGRGRGGRGRGARGATRGLGVTRGGVQKMPRGGKRGGAGRGAKTEWWVLKKMKKEGSNGISEVPYDKSLIQRYRKALDTAVKIATTHNVQPIRGRTILLCDVGEHMDRSCSSAKGLGKPRTLREISVLMGLMCKYACEECEFLVFDANNCQEVQLQPGTILDNMDFVLNAEISSSYDMVKGVPYSVLLEKLRDRIEVDNLLVFGEDFYPTMERGIVMNDFLRNYRHMVNPDLLFVSVTFSSPKPGFALNVDPSHHNDVYVSGYSDALLRFVAERGDSAQVNYVDKIDVAYQLRPMPNTSALTQKDATKTQIQPERTLPLTTPTPRWRTVRVFISSTFRDMHGERDLLTRFIFPELRSLAQRLFINVYEVDLRWGITEEQSKDNRALEVCLQEVSRCQLFVGLLGERYGWSPDSNQVPGTSDFDWVRAYPAGASVTELEMQLGALSKAEHSKDTAFFFIRDNTFEKDVPAAFLSDFKAESEFHKSKIAYLKQKILNSGLEVYDKYPCHWGGCVSGKPIVAGLEGFGARLLNSLINAVKKQCPEEDQMLTEEEHNSNLQWAFVENLSSDFVGRKNLVDQIISKILSMQSGIIGLVGKMGSGKTALLASTILQYTKLKQVGGSFGVFLNFTGSSPGSTNLAATVRRLAQQLNQCFGLGQNLPEDFKNITLSLQHLLEEAANVCPSKIVIFLDGIELMDIANQPTSLDWLPTPIHENVVFVITGLEGSQTHKSLKRLKAYEITIAGLQIWDKAELVRTTLARHRKSLNESGFGNQMKLLMLKKEASNPLYLKLACEELRVFGVFEKINDKLKELPHTTSQMLQEVLARLEEDHGVETVSSALCILICTQDGLYPEELYELITWSRMIADKKIESKDLKGSLDMMKAMTPLSFTYLLRSMSCFLNPSLSWSPLLTLNNREVRSAIKLRYMKSTDSSLEVNLHKLLAAFFRNQADPQKNSTWHSKNVRGFEELPYHLAAASLFKELEDVLCDHRFIQAKCQLGMAAKLLEDFSPEVAQGASRLQEKNLSAFHSSQRVQEYRSFVSRNFEILSSYPALEWQQAMNEPCGSLPYKDAASNLRFKEDVSSYMEWTNKPEFVNECYLTLSNFKMPAVSVCVSPCSTMFATGSQDMIVRLYNMHTGKEEASFIGHSGMVTDVCFVGSSMLCSASADCSLSIWDVENRHRINTLKGHNRRVNACASDSQGKLVASGSWDCTVIVWKATESGNKICTLEVGSPVNCVDFHPSLEQVVVGSWDSLIRIYNYFHKTRIAVLRGHSTSVRDLSYSFDGRHLASASMDGDIKIWAADKGSQVSNIRGHSGPINKLTFSPNGRELITAGEDRQIKVWSGELGIPLHCLHEENLGAATSVSISPSGQTVAVGFHLGHVAVHDVNTGAKVFSVKVGSFPLRAITYSIDGRYILAGSDDSTTQVLQSKQGSKVCLLTGQNGPILCVACSKSYVAVGGEDFTCCLYDSISQLKSYKQSKPSVTLRGHVGPVTSCCFNEDETMLATASRDASVRLYNVRSAFIAGGGEPIRIIHDCHEDWINSCQWSNTGPYLVTASNDFNLKVFDTKTGVEKLVMTGHNSAINSVAYKYGCIVSGSSDGSLRVWSHKGTPITTLYGHILRVNACDIFVKCKTKTRDDNATEQSWAEMTENDDVIEKPPSRHKEVNVQDVIVVSAGDDGDVWIWKPLQANTLATLMGHSDRLLSVAVDKNNSVVSCSLDCSTKVWHPRLSTSPQDNEPKNSIKTENSKHDGPVTFVAMSICGMAVSGSRDGMVKIWIQDKEKWIPSHSFQAHEKSVNCGCFSNFASKVFVTGGDDNKIHIWEIHDRKAGFFIRKQSTIDTDMPVACIVIPLLNTVCFATWSGSIYAASANQAVKRIYSIHGSMDSGTNMMEVLDAKHWVCSLSFKLGDINEIVFGTTNGIVGCLHFPNDVFHVDLAYIKTEIQIGADHPIIKEAVDGIEVPEHKKTPKWACEIAHYRNITFAGYSDGQLVAFQHHNGETLILKKYKIHKSAVTAVVTLGDTLITGSSDGLVKMWSVSFNLEQIGQFFCPSPVTSLKIEEVLQGTREKPDILLLVGDLLGNVHQLRWHA</sequence>
<dbReference type="PANTHER" id="PTHR44791:SF1">
    <property type="entry name" value="TELOMERASE PROTEIN COMPONENT 1"/>
    <property type="match status" value="1"/>
</dbReference>
<comment type="caution">
    <text evidence="6">The sequence shown here is derived from an EMBL/GenBank/DDBJ whole genome shotgun (WGS) entry which is preliminary data.</text>
</comment>
<feature type="repeat" description="WD" evidence="3">
    <location>
        <begin position="1878"/>
        <end position="1919"/>
    </location>
</feature>
<keyword evidence="1 3" id="KW-0853">WD repeat</keyword>
<feature type="compositionally biased region" description="Basic and acidic residues" evidence="4">
    <location>
        <begin position="2345"/>
        <end position="2357"/>
    </location>
</feature>
<keyword evidence="2" id="KW-0677">Repeat</keyword>
<feature type="repeat" description="WD" evidence="3">
    <location>
        <begin position="1794"/>
        <end position="1826"/>
    </location>
</feature>
<keyword evidence="7" id="KW-1185">Reference proteome</keyword>
<dbReference type="PROSITE" id="PS50294">
    <property type="entry name" value="WD_REPEATS_REGION"/>
    <property type="match status" value="6"/>
</dbReference>
<feature type="repeat" description="WD" evidence="3">
    <location>
        <begin position="2398"/>
        <end position="2432"/>
    </location>
</feature>
<dbReference type="Pfam" id="PF13271">
    <property type="entry name" value="DUF4062"/>
    <property type="match status" value="1"/>
</dbReference>
<reference evidence="6" key="1">
    <citation type="journal article" date="2023" name="G3 (Bethesda)">
        <title>A reference genome for the long-term kleptoplast-retaining sea slug Elysia crispata morphotype clarki.</title>
        <authorList>
            <person name="Eastman K.E."/>
            <person name="Pendleton A.L."/>
            <person name="Shaikh M.A."/>
            <person name="Suttiyut T."/>
            <person name="Ogas R."/>
            <person name="Tomko P."/>
            <person name="Gavelis G."/>
            <person name="Widhalm J.R."/>
            <person name="Wisecaver J.H."/>
        </authorList>
    </citation>
    <scope>NUCLEOTIDE SEQUENCE</scope>
    <source>
        <strain evidence="6">ECLA1</strain>
    </source>
</reference>
<dbReference type="InterPro" id="IPR008858">
    <property type="entry name" value="TROVE_dom"/>
</dbReference>
<dbReference type="SUPFAM" id="SSF52540">
    <property type="entry name" value="P-loop containing nucleoside triphosphate hydrolases"/>
    <property type="match status" value="1"/>
</dbReference>
<feature type="repeat" description="WD" evidence="3">
    <location>
        <begin position="2185"/>
        <end position="2215"/>
    </location>
</feature>